<evidence type="ECO:0000313" key="1">
    <source>
        <dbReference type="EMBL" id="SVB06880.1"/>
    </source>
</evidence>
<accession>A0A382AZ93</accession>
<dbReference type="EMBL" id="UINC01027513">
    <property type="protein sequence ID" value="SVB06880.1"/>
    <property type="molecule type" value="Genomic_DNA"/>
</dbReference>
<protein>
    <submittedName>
        <fullName evidence="1">Uncharacterized protein</fullName>
    </submittedName>
</protein>
<name>A0A382AZ93_9ZZZZ</name>
<organism evidence="1">
    <name type="scientific">marine metagenome</name>
    <dbReference type="NCBI Taxonomy" id="408172"/>
    <lineage>
        <taxon>unclassified sequences</taxon>
        <taxon>metagenomes</taxon>
        <taxon>ecological metagenomes</taxon>
    </lineage>
</organism>
<gene>
    <name evidence="1" type="ORF">METZ01_LOCUS159734</name>
</gene>
<sequence length="44" mass="5161">MDSSFSVIFWKVILNESTPFSLSTVVKIKFNATEIVRLDFKKFF</sequence>
<dbReference type="AlphaFoldDB" id="A0A382AZ93"/>
<proteinExistence type="predicted"/>
<reference evidence="1" key="1">
    <citation type="submission" date="2018-05" db="EMBL/GenBank/DDBJ databases">
        <authorList>
            <person name="Lanie J.A."/>
            <person name="Ng W.-L."/>
            <person name="Kazmierczak K.M."/>
            <person name="Andrzejewski T.M."/>
            <person name="Davidsen T.M."/>
            <person name="Wayne K.J."/>
            <person name="Tettelin H."/>
            <person name="Glass J.I."/>
            <person name="Rusch D."/>
            <person name="Podicherti R."/>
            <person name="Tsui H.-C.T."/>
            <person name="Winkler M.E."/>
        </authorList>
    </citation>
    <scope>NUCLEOTIDE SEQUENCE</scope>
</reference>